<dbReference type="EMBL" id="CAJVPA010000220">
    <property type="protein sequence ID" value="CAG8412508.1"/>
    <property type="molecule type" value="Genomic_DNA"/>
</dbReference>
<dbReference type="Proteomes" id="UP001152646">
    <property type="component" value="Unassembled WGS sequence"/>
</dbReference>
<evidence type="ECO:0000313" key="2">
    <source>
        <dbReference type="Proteomes" id="UP001152646"/>
    </source>
</evidence>
<reference evidence="1" key="1">
    <citation type="submission" date="2021-07" db="EMBL/GenBank/DDBJ databases">
        <authorList>
            <person name="Branca A.L. A."/>
        </authorList>
    </citation>
    <scope>NUCLEOTIDE SEQUENCE</scope>
</reference>
<dbReference type="AlphaFoldDB" id="A0A9W4NUI0"/>
<evidence type="ECO:0000313" key="1">
    <source>
        <dbReference type="EMBL" id="CAG8412508.1"/>
    </source>
</evidence>
<organism evidence="1 2">
    <name type="scientific">Penicillium salamii</name>
    <dbReference type="NCBI Taxonomy" id="1612424"/>
    <lineage>
        <taxon>Eukaryota</taxon>
        <taxon>Fungi</taxon>
        <taxon>Dikarya</taxon>
        <taxon>Ascomycota</taxon>
        <taxon>Pezizomycotina</taxon>
        <taxon>Eurotiomycetes</taxon>
        <taxon>Eurotiomycetidae</taxon>
        <taxon>Eurotiales</taxon>
        <taxon>Aspergillaceae</taxon>
        <taxon>Penicillium</taxon>
    </lineage>
</organism>
<proteinExistence type="predicted"/>
<dbReference type="OrthoDB" id="76567at2759"/>
<gene>
    <name evidence="1" type="ORF">PSALAMII_LOCUS9331</name>
</gene>
<comment type="caution">
    <text evidence="1">The sequence shown here is derived from an EMBL/GenBank/DDBJ whole genome shotgun (WGS) entry which is preliminary data.</text>
</comment>
<name>A0A9W4NUI0_9EURO</name>
<sequence length="80" mass="9036">MPNGPSRKWPTLVGEVTCSERRTKPQEEINFWMSDPRVSVNIAITISVLRDKIMVQSWKGNHTWKLPATLIQAALVSMAS</sequence>
<protein>
    <submittedName>
        <fullName evidence="1">Uncharacterized protein</fullName>
    </submittedName>
</protein>
<accession>A0A9W4NUI0</accession>